<dbReference type="PROSITE" id="PS50181">
    <property type="entry name" value="FBOX"/>
    <property type="match status" value="1"/>
</dbReference>
<evidence type="ECO:0000256" key="1">
    <source>
        <dbReference type="SAM" id="MobiDB-lite"/>
    </source>
</evidence>
<name>A0A2H3C3F7_9AGAR</name>
<protein>
    <recommendedName>
        <fullName evidence="2">F-box domain-containing protein</fullName>
    </recommendedName>
</protein>
<dbReference type="Proteomes" id="UP000218334">
    <property type="component" value="Unassembled WGS sequence"/>
</dbReference>
<feature type="domain" description="F-box" evidence="2">
    <location>
        <begin position="67"/>
        <end position="116"/>
    </location>
</feature>
<evidence type="ECO:0000259" key="2">
    <source>
        <dbReference type="PROSITE" id="PS50181"/>
    </source>
</evidence>
<keyword evidence="4" id="KW-1185">Reference proteome</keyword>
<dbReference type="InterPro" id="IPR036047">
    <property type="entry name" value="F-box-like_dom_sf"/>
</dbReference>
<evidence type="ECO:0000313" key="4">
    <source>
        <dbReference type="Proteomes" id="UP000218334"/>
    </source>
</evidence>
<proteinExistence type="predicted"/>
<sequence>MAPLRRSQRAATKKTQTYIETEPEDDHSKDYADVAPIKKKPRVKKVNQEAENITQVAPKRRRLRGLLQKATETPLDVLFEIFSNLEPLDLLRLSRTTKDLRALLLRRSSSFVWKRARENVDGLPPLSEDLSEPKFAHLAFDKHCSNCLHLTKFVQWETRTKYCRKCLETSDLFTFDRFNGFFYSLIPSFEFRCGASRRRIYYRYAHVPSIESMRKESDSFGGDQVKLEAWRLEKEAAFGQLRSHARQCEIWSERRAEVRSNELDATRIQRLEGVLDRLTALGWDDEVKNPNFLTELRSQKYIRQSKALTERVWSNMSNAVITLAQQHKFIRLRRERIRAVEERIRLFENAYSAVTRDEPLLPIIPKPDDMVVQEPFSTLFFDTPLNVSIADSLQDMWTHLPDVASKFREAQTSKLTEIMEQAGLKPDVHLATTVFACTECCELYQYPYVLAHRCPFRQPAKLFNDEDWKPYALRRIAHRMAWSESQFTIDQESVDKVACLIKTCGLDPETATQEDMDALDCRVICNHCSDGQTDGFKHVMRWRAAAYHSGSTVASENCWTLLEDPEELKRFKVVERSEKERKYNYVYLLEKYICNHCTVLRTRGRELEGHLREAHQISKISADDWEWPDYRSRSVLFRTGEGFEGESKSDGRLVVEEVTEGNVKEML</sequence>
<dbReference type="SUPFAM" id="SSF81383">
    <property type="entry name" value="F-box domain"/>
    <property type="match status" value="1"/>
</dbReference>
<accession>A0A2H3C3F7</accession>
<dbReference type="AlphaFoldDB" id="A0A2H3C3F7"/>
<dbReference type="SMART" id="SM00256">
    <property type="entry name" value="FBOX"/>
    <property type="match status" value="1"/>
</dbReference>
<feature type="compositionally biased region" description="Basic residues" evidence="1">
    <location>
        <begin position="1"/>
        <end position="12"/>
    </location>
</feature>
<evidence type="ECO:0000313" key="3">
    <source>
        <dbReference type="EMBL" id="PBK76430.1"/>
    </source>
</evidence>
<organism evidence="3 4">
    <name type="scientific">Armillaria solidipes</name>
    <dbReference type="NCBI Taxonomy" id="1076256"/>
    <lineage>
        <taxon>Eukaryota</taxon>
        <taxon>Fungi</taxon>
        <taxon>Dikarya</taxon>
        <taxon>Basidiomycota</taxon>
        <taxon>Agaricomycotina</taxon>
        <taxon>Agaricomycetes</taxon>
        <taxon>Agaricomycetidae</taxon>
        <taxon>Agaricales</taxon>
        <taxon>Marasmiineae</taxon>
        <taxon>Physalacriaceae</taxon>
        <taxon>Armillaria</taxon>
    </lineage>
</organism>
<reference evidence="4" key="1">
    <citation type="journal article" date="2017" name="Nat. Ecol. Evol.">
        <title>Genome expansion and lineage-specific genetic innovations in the forest pathogenic fungi Armillaria.</title>
        <authorList>
            <person name="Sipos G."/>
            <person name="Prasanna A.N."/>
            <person name="Walter M.C."/>
            <person name="O'Connor E."/>
            <person name="Balint B."/>
            <person name="Krizsan K."/>
            <person name="Kiss B."/>
            <person name="Hess J."/>
            <person name="Varga T."/>
            <person name="Slot J."/>
            <person name="Riley R."/>
            <person name="Boka B."/>
            <person name="Rigling D."/>
            <person name="Barry K."/>
            <person name="Lee J."/>
            <person name="Mihaltcheva S."/>
            <person name="LaButti K."/>
            <person name="Lipzen A."/>
            <person name="Waldron R."/>
            <person name="Moloney N.M."/>
            <person name="Sperisen C."/>
            <person name="Kredics L."/>
            <person name="Vagvoelgyi C."/>
            <person name="Patrignani A."/>
            <person name="Fitzpatrick D."/>
            <person name="Nagy I."/>
            <person name="Doyle S."/>
            <person name="Anderson J.B."/>
            <person name="Grigoriev I.V."/>
            <person name="Gueldener U."/>
            <person name="Muensterkoetter M."/>
            <person name="Nagy L.G."/>
        </authorList>
    </citation>
    <scope>NUCLEOTIDE SEQUENCE [LARGE SCALE GENOMIC DNA]</scope>
    <source>
        <strain evidence="4">28-4</strain>
    </source>
</reference>
<dbReference type="EMBL" id="KZ293416">
    <property type="protein sequence ID" value="PBK76430.1"/>
    <property type="molecule type" value="Genomic_DNA"/>
</dbReference>
<gene>
    <name evidence="3" type="ORF">ARMSODRAFT_999016</name>
</gene>
<dbReference type="CDD" id="cd09917">
    <property type="entry name" value="F-box_SF"/>
    <property type="match status" value="1"/>
</dbReference>
<dbReference type="Pfam" id="PF00646">
    <property type="entry name" value="F-box"/>
    <property type="match status" value="1"/>
</dbReference>
<feature type="region of interest" description="Disordered" evidence="1">
    <location>
        <begin position="1"/>
        <end position="38"/>
    </location>
</feature>
<dbReference type="InterPro" id="IPR001810">
    <property type="entry name" value="F-box_dom"/>
</dbReference>